<evidence type="ECO:0000259" key="6">
    <source>
        <dbReference type="PROSITE" id="PS50234"/>
    </source>
</evidence>
<dbReference type="Gene3D" id="3.40.50.410">
    <property type="entry name" value="von Willebrand factor, type A domain"/>
    <property type="match status" value="1"/>
</dbReference>
<dbReference type="SUPFAM" id="SSF53300">
    <property type="entry name" value="vWA-like"/>
    <property type="match status" value="1"/>
</dbReference>
<evidence type="ECO:0000313" key="7">
    <source>
        <dbReference type="EMBL" id="QHI70101.1"/>
    </source>
</evidence>
<dbReference type="PANTHER" id="PTHR22550">
    <property type="entry name" value="SPORE GERMINATION PROTEIN"/>
    <property type="match status" value="1"/>
</dbReference>
<keyword evidence="3 5" id="KW-1133">Transmembrane helix</keyword>
<dbReference type="EMBL" id="CP047593">
    <property type="protein sequence ID" value="QHI70101.1"/>
    <property type="molecule type" value="Genomic_DNA"/>
</dbReference>
<dbReference type="PROSITE" id="PS50234">
    <property type="entry name" value="VWFA"/>
    <property type="match status" value="1"/>
</dbReference>
<dbReference type="InterPro" id="IPR002035">
    <property type="entry name" value="VWF_A"/>
</dbReference>
<dbReference type="SMART" id="SM00327">
    <property type="entry name" value="VWA"/>
    <property type="match status" value="1"/>
</dbReference>
<dbReference type="Pfam" id="PF00092">
    <property type="entry name" value="VWA"/>
    <property type="match status" value="1"/>
</dbReference>
<organism evidence="7 8">
    <name type="scientific">Tichowtungia aerotolerans</name>
    <dbReference type="NCBI Taxonomy" id="2697043"/>
    <lineage>
        <taxon>Bacteria</taxon>
        <taxon>Pseudomonadati</taxon>
        <taxon>Kiritimatiellota</taxon>
        <taxon>Tichowtungiia</taxon>
        <taxon>Tichowtungiales</taxon>
        <taxon>Tichowtungiaceae</taxon>
        <taxon>Tichowtungia</taxon>
    </lineage>
</organism>
<evidence type="ECO:0000256" key="5">
    <source>
        <dbReference type="SAM" id="Phobius"/>
    </source>
</evidence>
<dbReference type="PANTHER" id="PTHR22550:SF5">
    <property type="entry name" value="LEUCINE ZIPPER PROTEIN 4"/>
    <property type="match status" value="1"/>
</dbReference>
<dbReference type="RefSeq" id="WP_160629280.1">
    <property type="nucleotide sequence ID" value="NZ_CP047593.1"/>
</dbReference>
<dbReference type="InterPro" id="IPR024163">
    <property type="entry name" value="Aerotolerance_reg_N"/>
</dbReference>
<dbReference type="Pfam" id="PF07584">
    <property type="entry name" value="BatA"/>
    <property type="match status" value="1"/>
</dbReference>
<evidence type="ECO:0000256" key="1">
    <source>
        <dbReference type="ARBA" id="ARBA00022475"/>
    </source>
</evidence>
<keyword evidence="2 5" id="KW-0812">Transmembrane</keyword>
<accession>A0A6P1M8A2</accession>
<dbReference type="InterPro" id="IPR050768">
    <property type="entry name" value="UPF0353/GerABKA_families"/>
</dbReference>
<gene>
    <name evidence="7" type="ORF">GT409_11810</name>
</gene>
<protein>
    <submittedName>
        <fullName evidence="7">VWA domain-containing protein</fullName>
    </submittedName>
</protein>
<dbReference type="AlphaFoldDB" id="A0A6P1M8A2"/>
<reference evidence="7 8" key="1">
    <citation type="submission" date="2020-01" db="EMBL/GenBank/DDBJ databases">
        <title>Ponticoccus aerotolerans gen. nov., sp. nov., an anaerobic bacterium and proposal of Ponticoccusceae fam. nov., Ponticoccusles ord. nov. and Ponticoccuse classis nov. in the phylum Kiritimatiellaeota.</title>
        <authorList>
            <person name="Zhou L.Y."/>
            <person name="Du Z.J."/>
        </authorList>
    </citation>
    <scope>NUCLEOTIDE SEQUENCE [LARGE SCALE GENOMIC DNA]</scope>
    <source>
        <strain evidence="7 8">S-5007</strain>
    </source>
</reference>
<keyword evidence="8" id="KW-1185">Reference proteome</keyword>
<evidence type="ECO:0000313" key="8">
    <source>
        <dbReference type="Proteomes" id="UP000464954"/>
    </source>
</evidence>
<name>A0A6P1M8A2_9BACT</name>
<dbReference type="InterPro" id="IPR036465">
    <property type="entry name" value="vWFA_dom_sf"/>
</dbReference>
<feature type="transmembrane region" description="Helical" evidence="5">
    <location>
        <begin position="49"/>
        <end position="69"/>
    </location>
</feature>
<evidence type="ECO:0000256" key="2">
    <source>
        <dbReference type="ARBA" id="ARBA00022692"/>
    </source>
</evidence>
<keyword evidence="4 5" id="KW-0472">Membrane</keyword>
<dbReference type="Proteomes" id="UP000464954">
    <property type="component" value="Chromosome"/>
</dbReference>
<evidence type="ECO:0000256" key="4">
    <source>
        <dbReference type="ARBA" id="ARBA00023136"/>
    </source>
</evidence>
<sequence length="323" mass="35974">MRFANPYLLLLLLIVPLLLWWRGRRRRGSINFPDSALLLQLPVSLTVRLQPLFPILYTAGLVCLIVALARPQRGLQESRVNTEGVDIVLLLDLSTSMDTPDFAHNGQRVTRIDSAKAVIADFIQKRPDDRIGMVAFSALPYSVAPLTLDHSWLIQRMDGLRTGMLEDGTAIGDALASAVNRLRDSEAKSRIVVLVTDGENNRGELTPENAAQAAAALGIKIYTIGIGGGLPVRQGFFTQAPQQLDTTVLEQVADISKGRFFRAMDLNELKKVYDTIDQLEKTEIEMQQFTRYEETAQSWLIAAVLFLTLEKLLSLTRFGRLPE</sequence>
<proteinExistence type="predicted"/>
<evidence type="ECO:0000256" key="3">
    <source>
        <dbReference type="ARBA" id="ARBA00022989"/>
    </source>
</evidence>
<keyword evidence="1" id="KW-1003">Cell membrane</keyword>
<feature type="domain" description="VWFA" evidence="6">
    <location>
        <begin position="86"/>
        <end position="276"/>
    </location>
</feature>
<dbReference type="KEGG" id="taer:GT409_11810"/>